<comment type="caution">
    <text evidence="2">The sequence shown here is derived from an EMBL/GenBank/DDBJ whole genome shotgun (WGS) entry which is preliminary data.</text>
</comment>
<feature type="compositionally biased region" description="Polar residues" evidence="1">
    <location>
        <begin position="41"/>
        <end position="54"/>
    </location>
</feature>
<evidence type="ECO:0000313" key="2">
    <source>
        <dbReference type="EMBL" id="KAK6621113.1"/>
    </source>
</evidence>
<evidence type="ECO:0000313" key="3">
    <source>
        <dbReference type="Proteomes" id="UP001372834"/>
    </source>
</evidence>
<name>A0AAN8P542_POLSC</name>
<accession>A0AAN8P542</accession>
<protein>
    <submittedName>
        <fullName evidence="2">Uncharacterized protein</fullName>
    </submittedName>
</protein>
<dbReference type="EMBL" id="JAWJWE010000039">
    <property type="protein sequence ID" value="KAK6621113.1"/>
    <property type="molecule type" value="Genomic_DNA"/>
</dbReference>
<dbReference type="AlphaFoldDB" id="A0AAN8P542"/>
<dbReference type="Proteomes" id="UP001372834">
    <property type="component" value="Unassembled WGS sequence"/>
</dbReference>
<gene>
    <name evidence="2" type="ORF">RUM43_011419</name>
</gene>
<reference evidence="2 3" key="1">
    <citation type="submission" date="2023-10" db="EMBL/GenBank/DDBJ databases">
        <title>Genomes of two closely related lineages of the louse Polyplax serrata with different host specificities.</title>
        <authorList>
            <person name="Martinu J."/>
            <person name="Tarabai H."/>
            <person name="Stefka J."/>
            <person name="Hypsa V."/>
        </authorList>
    </citation>
    <scope>NUCLEOTIDE SEQUENCE [LARGE SCALE GENOMIC DNA]</scope>
    <source>
        <strain evidence="2">HR10_N</strain>
    </source>
</reference>
<sequence length="174" mass="19723">MFATGASLIVEVTGAQIENGGGERVRSPEICGERKLRAAGSSHQMPGANRTSIFGQQKSSSSGSWQEKEFFFSSRTDHRPPTPSRFDVFHVGSWSCQTKYRPNEAISMYLCILPMLTTVPKEILMILRYPFTTWLMGLSENGPPPSPRWLSVFKFQISNEVAHFKNRYPSRWFP</sequence>
<feature type="region of interest" description="Disordered" evidence="1">
    <location>
        <begin position="38"/>
        <end position="62"/>
    </location>
</feature>
<evidence type="ECO:0000256" key="1">
    <source>
        <dbReference type="SAM" id="MobiDB-lite"/>
    </source>
</evidence>
<proteinExistence type="predicted"/>
<organism evidence="2 3">
    <name type="scientific">Polyplax serrata</name>
    <name type="common">Common mouse louse</name>
    <dbReference type="NCBI Taxonomy" id="468196"/>
    <lineage>
        <taxon>Eukaryota</taxon>
        <taxon>Metazoa</taxon>
        <taxon>Ecdysozoa</taxon>
        <taxon>Arthropoda</taxon>
        <taxon>Hexapoda</taxon>
        <taxon>Insecta</taxon>
        <taxon>Pterygota</taxon>
        <taxon>Neoptera</taxon>
        <taxon>Paraneoptera</taxon>
        <taxon>Psocodea</taxon>
        <taxon>Troctomorpha</taxon>
        <taxon>Phthiraptera</taxon>
        <taxon>Anoplura</taxon>
        <taxon>Polyplacidae</taxon>
        <taxon>Polyplax</taxon>
    </lineage>
</organism>